<reference evidence="2" key="1">
    <citation type="submission" date="2017-06" db="EMBL/GenBank/DDBJ databases">
        <authorList>
            <person name="Varghese N."/>
            <person name="Submissions S."/>
        </authorList>
    </citation>
    <scope>NUCLEOTIDE SEQUENCE [LARGE SCALE GENOMIC DNA]</scope>
    <source>
        <strain evidence="2">DSM 11116</strain>
    </source>
</reference>
<dbReference type="InterPro" id="IPR032710">
    <property type="entry name" value="NTF2-like_dom_sf"/>
</dbReference>
<evidence type="ECO:0008006" key="3">
    <source>
        <dbReference type="Google" id="ProtNLM"/>
    </source>
</evidence>
<proteinExistence type="predicted"/>
<dbReference type="Proteomes" id="UP000198131">
    <property type="component" value="Unassembled WGS sequence"/>
</dbReference>
<dbReference type="OrthoDB" id="3475938at2"/>
<gene>
    <name evidence="1" type="ORF">SAMN06265337_3495</name>
</gene>
<dbReference type="AlphaFoldDB" id="A0A212UEP0"/>
<dbReference type="SUPFAM" id="SSF54427">
    <property type="entry name" value="NTF2-like"/>
    <property type="match status" value="1"/>
</dbReference>
<organism evidence="1 2">
    <name type="scientific">Hymenobacter gelipurpurascens</name>
    <dbReference type="NCBI Taxonomy" id="89968"/>
    <lineage>
        <taxon>Bacteria</taxon>
        <taxon>Pseudomonadati</taxon>
        <taxon>Bacteroidota</taxon>
        <taxon>Cytophagia</taxon>
        <taxon>Cytophagales</taxon>
        <taxon>Hymenobacteraceae</taxon>
        <taxon>Hymenobacter</taxon>
    </lineage>
</organism>
<dbReference type="EMBL" id="FYEW01000002">
    <property type="protein sequence ID" value="SNC76653.1"/>
    <property type="molecule type" value="Genomic_DNA"/>
</dbReference>
<sequence length="133" mass="15434">MNESLTIINKYLDLVQAFSTDSTAYAVVLHPAIEQTEYPNLLNRTIQRRSFSEILDNARIARELLRDPHYEVQNTQISPDGTVILECSWQATAINDVGALVRNQRISAQVCLFFELREGKIYRMRRYSCYDML</sequence>
<keyword evidence="2" id="KW-1185">Reference proteome</keyword>
<name>A0A212UEP0_9BACT</name>
<accession>A0A212UEP0</accession>
<protein>
    <recommendedName>
        <fullName evidence="3">SnoaL-like domain-containing protein</fullName>
    </recommendedName>
</protein>
<dbReference type="RefSeq" id="WP_088844749.1">
    <property type="nucleotide sequence ID" value="NZ_FYEW01000002.1"/>
</dbReference>
<evidence type="ECO:0000313" key="2">
    <source>
        <dbReference type="Proteomes" id="UP000198131"/>
    </source>
</evidence>
<evidence type="ECO:0000313" key="1">
    <source>
        <dbReference type="EMBL" id="SNC76653.1"/>
    </source>
</evidence>
<dbReference type="Gene3D" id="3.10.450.50">
    <property type="match status" value="1"/>
</dbReference>